<sequence length="2459" mass="270999">MRKEKQVACPETGSVRSNRRKGILTGVLALTLMFSAAGGLTGYWYYQNAKHHVTVSFETNGGSAVRSVTLDKGTTLSQVPCTSKENSSFSGWYYDEQLTRPYSSGDAIEVNTKLYAAYGETANQDQVYESKSAYLPDCEASAPLVIHADTEITPENLSEYLTVQSDLGALPDAFVIDPLGDGNYQITPKQDYQAGCVYDFSVSNGATIVTEDSASLTSLSQRIHKDEIEVVELQQSIIYLDWDAVIRDGSDYQLYIPKSDTYTLSADSAFCLLEGYAEWVSAGENPDTFGQLFDDSALFLTAVSVQDDFADRTLDEGMLSGDTWYYVEAQDGELEDVLDTVDVYTNMEVSANELLDTKKLEQSISQSAGASQLADLLTCAVLENEQFQQLTGEAGSAEDFALFSSMTASAADYAKNPLMFRDGLSMGNAKGISVPAGNTGITVSVSWSRDSAQNPNFPGVDASDPDNNKWSALRVIIGIQREIKGVAVQASVDVTEYLKVTMQGYKEWDGSKVNFDYAANMYSQTNFDFYVQIRTEGSESWEDISESVNDSISSSDMLAKYQKMINADGGYIDLCDVEIIGKDFYVIPEFPIFTVHLGLNYVLKLDLSAGLSSNFTYLDATQVGMRGKTGEGLHSYKNELVGANRYAYNLDACGYLGVKTGLKGELTLSFTGFRKLGEVGIALELGAYVDLYGYMSLEITKPLQYSSNVNRSFAGGYYMEMGIYLEVTLLARSQVFDAEAGLTLFDEKWPLYSTGNRYILYSVDDTSNREYFMHANSADILDISGLSTTCLDLKTGALTNDVPLGEIGDFVAHVSDKTFQYSNMKLSIDGENSELKARTATVDLYCSMPMLSMAAKHAVEGYICISTQLYWADPSLNVTSIADFTKTPKATYCLKFPDGSTKEVAVMQTQLGKSVGQFGLNNLSLDKIYQMEDALYTEENASVASLKNNDKELYDVYISKDTVFYRNAERKQFYVSFVYYDGLEKCWKSDLRLCGAGEEPVPPEAALHTNVLTGWTGHDNLTGEDLTQLTKLSDDQYAYDRYRWSTIGQDQSQSIKTYRGSEQWQVTNDIEDYFNTGTSKPNRELTFTQTYVAQYRDCTVTFLYGTEEERMASAVTVPFDTTLLSPTDSTFVDSAGVLLGWDYNGDGAIDTEKNSAGTIILPRITTDGMVFYGVYEQPNVTIHVQQYDVDQACYVDSATFQVKNNQNFTFNGEEVLLEGEPVILDGETVDCFTKALDAVGDSDAAIFTGWEKRFRFASSWSAVNSTEGMHAYYQEFYLRPGYNFKLNLTFLPADGTAFTATVDGTEQQLTSHSVSLYQGDMYGWWNDFKYSVWSGSEDEVTSFVGWDRNGDGVVDYSNIQFIMPNKSMTLQAVCKTEKILITTRIQSPIALNFPEQIVSCIADNSAEGTYAYVFNGTYSQYQILDDYICNLPETSRYLDEETGYQVFYHRFTGYKTSFDYYPNGKAVSIPVYSEMTIRQVHVGHTVTFRAGENGYFNQNDGSTVTEFTRTLDNGTYQISDFTGGYSTSPRRPSVGTSDFSVDYWMDEDGNRIENDAFIVSKQGRVLTAHWISETNVNLKSGDVKYGNFFAGSGVLANPRMRLTEGTHKFSELTKPVQSYYPDKCRYEVVGWTDSRDTEEIVHGLDEEFTITAGETPTFTAQWELTGLVVRFETSVAFKSGTGEALVPGHDFNENPIVMLPVGNYKISDFPVVENWIGGSQEWRCVGWRDQNDKEYKFDDPDAVIALDTFAVTLTPIWAGTKATVSFNANGGIFLGNTKYMRLTYTVGDLNEADMPLPTRSNTEYESCVFAGWKFKKYDSQQETIVPVGGVFHLEDTYYYADAIWNAVELKHNYSYGYDETQHWAICENESCADPIGAKEPHTVGADGICTVCGYGCVTPPLRNGVYEISNLAELLGFAKLVNTGETGANAILTSDIVINRNMLNQNGELNRKNPITWTPIGTAGAYTGIFDGQGHTISGVYATNNGTNGNNQYLGLFCEIQNAEIKNLTLADSCFVADSTCMYLAGIVGHATDSTISCVENRAILMGKRIGGICVQADNCQILNCVNVGKIFSLSRASGIAAYVSGNGSTVNCYQGGEMELSEAVLLYAVAENAVNCYYNTTITGIDADTGDEPGQTGKDDNAVRSGEVAYLLAQGENGAVWGQTIGEDSYPRLRGAVVYQNGSVYANGAAKLEGTSLSLNGTIGVHFYVSLSDVVTEDADAYMELTLPNGTTQQILVSDADMKQVDSKEYYVFSCGVAAKEMTRQIHAQIRKSDGTLMGAYAYSVEDYANYILDDSNGFDKKTKDLALAMLNYGDFAEAYFSGKTLEETTEMAAVTADTLAGYTRIESGTLPAGVTYYGSTLVLESGMILRHYFLVEPGTDVSAYGFTGNKDHYYYMDLSAVPGTATGACVIGGYTLSYDPMCYVRAVLASQKSTDSLKLVAKALYLYHQAAEAYQQA</sequence>
<evidence type="ECO:0000256" key="2">
    <source>
        <dbReference type="SAM" id="Phobius"/>
    </source>
</evidence>
<dbReference type="InterPro" id="IPR042229">
    <property type="entry name" value="Listeria/Bacterioides_rpt_sf"/>
</dbReference>
<dbReference type="EMBL" id="FP929052">
    <property type="protein sequence ID" value="CBL17729.1"/>
    <property type="molecule type" value="Genomic_DNA"/>
</dbReference>
<gene>
    <name evidence="3" type="ordered locus">RUM_16460</name>
</gene>
<dbReference type="Pfam" id="PF09479">
    <property type="entry name" value="Flg_new"/>
    <property type="match status" value="1"/>
</dbReference>
<keyword evidence="2" id="KW-0812">Transmembrane</keyword>
<dbReference type="Proteomes" id="UP000007054">
    <property type="component" value="Chromosome"/>
</dbReference>
<reference evidence="3" key="2">
    <citation type="submission" date="2010-03" db="EMBL/GenBank/DDBJ databases">
        <authorList>
            <person name="Pajon A."/>
        </authorList>
    </citation>
    <scope>NUCLEOTIDE SEQUENCE</scope>
    <source>
        <strain evidence="3">Type strain: 18P13</strain>
    </source>
</reference>
<dbReference type="InterPro" id="IPR013378">
    <property type="entry name" value="InlB-like_B-rpt"/>
</dbReference>
<dbReference type="STRING" id="213810.RUM_16460"/>
<evidence type="ECO:0000313" key="4">
    <source>
        <dbReference type="Proteomes" id="UP000007054"/>
    </source>
</evidence>
<dbReference type="RefSeq" id="WP_015558635.1">
    <property type="nucleotide sequence ID" value="NC_021039.1"/>
</dbReference>
<accession>D4LDN4</accession>
<organism evidence="3 4">
    <name type="scientific">Ruminococcus champanellensis (strain DSM 18848 / JCM 17042 / KCTC 15320 / 18P13)</name>
    <dbReference type="NCBI Taxonomy" id="213810"/>
    <lineage>
        <taxon>Bacteria</taxon>
        <taxon>Bacillati</taxon>
        <taxon>Bacillota</taxon>
        <taxon>Clostridia</taxon>
        <taxon>Eubacteriales</taxon>
        <taxon>Oscillospiraceae</taxon>
        <taxon>Ruminococcus</taxon>
    </lineage>
</organism>
<evidence type="ECO:0000256" key="1">
    <source>
        <dbReference type="ARBA" id="ARBA00004196"/>
    </source>
</evidence>
<evidence type="ECO:0000313" key="3">
    <source>
        <dbReference type="EMBL" id="CBL17729.1"/>
    </source>
</evidence>
<dbReference type="HOGENOM" id="CLU_228827_0_0_9"/>
<keyword evidence="4" id="KW-1185">Reference proteome</keyword>
<keyword evidence="2" id="KW-0472">Membrane</keyword>
<name>D4LDN4_RUMC1</name>
<dbReference type="GO" id="GO:0030313">
    <property type="term" value="C:cell envelope"/>
    <property type="evidence" value="ECO:0007669"/>
    <property type="project" value="UniProtKB-SubCell"/>
</dbReference>
<proteinExistence type="predicted"/>
<dbReference type="Gene3D" id="2.160.20.110">
    <property type="match status" value="1"/>
</dbReference>
<dbReference type="Gene3D" id="2.60.40.4270">
    <property type="entry name" value="Listeria-Bacteroides repeat domain"/>
    <property type="match status" value="1"/>
</dbReference>
<feature type="transmembrane region" description="Helical" evidence="2">
    <location>
        <begin position="23"/>
        <end position="46"/>
    </location>
</feature>
<dbReference type="KEGG" id="rch:RUM_16460"/>
<protein>
    <submittedName>
        <fullName evidence="3">Uncharacterized protein</fullName>
    </submittedName>
</protein>
<keyword evidence="2" id="KW-1133">Transmembrane helix</keyword>
<comment type="subcellular location">
    <subcellularLocation>
        <location evidence="1">Cell envelope</location>
    </subcellularLocation>
</comment>
<dbReference type="GeneID" id="83156358"/>
<dbReference type="PATRIC" id="fig|213810.4.peg.1545"/>
<reference evidence="3" key="1">
    <citation type="submission" date="2010-03" db="EMBL/GenBank/DDBJ databases">
        <title>The genome sequence of Ruminococcus sp. 18P13.</title>
        <authorList>
            <consortium name="metaHIT consortium -- http://www.metahit.eu/"/>
            <person name="Pajon A."/>
            <person name="Turner K."/>
            <person name="Parkhill J."/>
            <person name="Bernalier A."/>
        </authorList>
    </citation>
    <scope>NUCLEOTIDE SEQUENCE [LARGE SCALE GENOMIC DNA]</scope>
    <source>
        <strain evidence="3">Type strain: 18P13</strain>
    </source>
</reference>